<sequence length="424" mass="49477">MADIHLPIADEFDPAIPPILPHAKVYLIQVGYKLFRLSGASLLSDAPSYFTTYFSQEDNADTVLFIDRNPNIFEKIYNHLQGYHITVESDYEFVHIWLDSYYFGLKRLQRQLNNEDIFASIGGQSFKVAKELFVRTGNYPNFFLINYDSHITDNKRFIMEKSIIRPPPERPATAVSRSPLLFADLIELLRGNTSVIKDDEYRRLLVKEAKYYRFLELEQRILKHKLVFNPFMKLMEILLNLNDLQSRGVANVSTGLNDERPLEYTRPNMLKEPQRVLLLQIESTPESEVKLVLNRTTQLTTLFISNKLAHTYNSVFKRVIMDLQDVTVSNRLVLLAGLANSKMVVNGRELKQDWFVDFFNKKPSEDPETKKRKLDKTEEAEYVEFRLKRSVWRVLTRGDKSRLHAVNIEGYTDHDFYGNSVDFI</sequence>
<feature type="domain" description="Potassium channel tetramerisation-type BTB" evidence="1">
    <location>
        <begin position="28"/>
        <end position="108"/>
    </location>
</feature>
<dbReference type="InterPro" id="IPR003131">
    <property type="entry name" value="T1-type_BTB"/>
</dbReference>
<dbReference type="SUPFAM" id="SSF54695">
    <property type="entry name" value="POZ domain"/>
    <property type="match status" value="2"/>
</dbReference>
<reference evidence="2 3" key="1">
    <citation type="submission" date="2016-10" db="EMBL/GenBank/DDBJ databases">
        <authorList>
            <person name="de Groot N.N."/>
        </authorList>
    </citation>
    <scope>NUCLEOTIDE SEQUENCE [LARGE SCALE GENOMIC DNA]</scope>
    <source>
        <strain evidence="2 3">CBS 141442</strain>
    </source>
</reference>
<dbReference type="PANTHER" id="PTHR31758:SF2">
    <property type="entry name" value="BTB_POZ DOMAIN-CONTAINING PROTEIN YLR108C"/>
    <property type="match status" value="1"/>
</dbReference>
<name>A0A1L0BV20_9ASCO</name>
<organism evidence="2 3">
    <name type="scientific">Sungouiella intermedia</name>
    <dbReference type="NCBI Taxonomy" id="45354"/>
    <lineage>
        <taxon>Eukaryota</taxon>
        <taxon>Fungi</taxon>
        <taxon>Dikarya</taxon>
        <taxon>Ascomycota</taxon>
        <taxon>Saccharomycotina</taxon>
        <taxon>Pichiomycetes</taxon>
        <taxon>Metschnikowiaceae</taxon>
        <taxon>Sungouiella</taxon>
    </lineage>
</organism>
<dbReference type="GO" id="GO:0051260">
    <property type="term" value="P:protein homooligomerization"/>
    <property type="evidence" value="ECO:0007669"/>
    <property type="project" value="InterPro"/>
</dbReference>
<accession>A0A1L0BV20</accession>
<dbReference type="InterPro" id="IPR011333">
    <property type="entry name" value="SKP1/BTB/POZ_sf"/>
</dbReference>
<dbReference type="Gene3D" id="3.30.710.10">
    <property type="entry name" value="Potassium Channel Kv1.1, Chain A"/>
    <property type="match status" value="2"/>
</dbReference>
<dbReference type="Pfam" id="PF02214">
    <property type="entry name" value="BTB_2"/>
    <property type="match status" value="1"/>
</dbReference>
<evidence type="ECO:0000313" key="3">
    <source>
        <dbReference type="Proteomes" id="UP000182334"/>
    </source>
</evidence>
<dbReference type="AlphaFoldDB" id="A0A1L0BV20"/>
<keyword evidence="3" id="KW-1185">Reference proteome</keyword>
<proteinExistence type="predicted"/>
<dbReference type="EMBL" id="LT635760">
    <property type="protein sequence ID" value="SGZ55185.1"/>
    <property type="molecule type" value="Genomic_DNA"/>
</dbReference>
<evidence type="ECO:0000259" key="1">
    <source>
        <dbReference type="Pfam" id="PF02214"/>
    </source>
</evidence>
<dbReference type="OrthoDB" id="2414723at2759"/>
<protein>
    <submittedName>
        <fullName evidence="2">CIC11C00000004866</fullName>
    </submittedName>
</protein>
<gene>
    <name evidence="2" type="ORF">SAMEA4029010_CIC11G00000004866</name>
</gene>
<dbReference type="PANTHER" id="PTHR31758">
    <property type="entry name" value="BTB/POZ DOMAIN-CONTAINING PROTEIN YLR108C"/>
    <property type="match status" value="1"/>
</dbReference>
<dbReference type="Proteomes" id="UP000182334">
    <property type="component" value="Chromosome V"/>
</dbReference>
<dbReference type="STRING" id="45354.A0A1L0BV20"/>
<evidence type="ECO:0000313" key="2">
    <source>
        <dbReference type="EMBL" id="SGZ55185.1"/>
    </source>
</evidence>